<evidence type="ECO:0000313" key="2">
    <source>
        <dbReference type="Proteomes" id="UP000316726"/>
    </source>
</evidence>
<proteinExistence type="predicted"/>
<keyword evidence="2" id="KW-1185">Reference proteome</keyword>
<gene>
    <name evidence="1" type="ORF">A3770_02p13240</name>
</gene>
<name>A0A5B8MDY9_9CHLO</name>
<organism evidence="1 2">
    <name type="scientific">Chloropicon primus</name>
    <dbReference type="NCBI Taxonomy" id="1764295"/>
    <lineage>
        <taxon>Eukaryota</taxon>
        <taxon>Viridiplantae</taxon>
        <taxon>Chlorophyta</taxon>
        <taxon>Chloropicophyceae</taxon>
        <taxon>Chloropicales</taxon>
        <taxon>Chloropicaceae</taxon>
        <taxon>Chloropicon</taxon>
    </lineage>
</organism>
<accession>A0A5B8MDY9</accession>
<evidence type="ECO:0000313" key="1">
    <source>
        <dbReference type="EMBL" id="QDZ18806.1"/>
    </source>
</evidence>
<dbReference type="Proteomes" id="UP000316726">
    <property type="component" value="Chromosome 2"/>
</dbReference>
<sequence>MAKDLWKDAEFQLKELDMDLEEEGGKNPWDAAAQQEITEDSHWEYWMRKNANEGKGDAVFNGLEYKAVSTMMPVPDNDESPYWGWFKKGTGVTK</sequence>
<reference evidence="1 2" key="1">
    <citation type="submission" date="2018-07" db="EMBL/GenBank/DDBJ databases">
        <title>The complete nuclear genome of the prasinophyte Chloropicon primus (CCMP1205).</title>
        <authorList>
            <person name="Pombert J.-F."/>
            <person name="Otis C."/>
            <person name="Turmel M."/>
            <person name="Lemieux C."/>
        </authorList>
    </citation>
    <scope>NUCLEOTIDE SEQUENCE [LARGE SCALE GENOMIC DNA]</scope>
    <source>
        <strain evidence="1 2">CCMP1205</strain>
    </source>
</reference>
<protein>
    <submittedName>
        <fullName evidence="1">Uncharacterized protein</fullName>
    </submittedName>
</protein>
<dbReference type="EMBL" id="CP031035">
    <property type="protein sequence ID" value="QDZ18806.1"/>
    <property type="molecule type" value="Genomic_DNA"/>
</dbReference>
<dbReference type="OrthoDB" id="504791at2759"/>
<dbReference type="AlphaFoldDB" id="A0A5B8MDY9"/>